<comment type="caution">
    <text evidence="8">The sequence shown here is derived from an EMBL/GenBank/DDBJ whole genome shotgun (WGS) entry which is preliminary data.</text>
</comment>
<dbReference type="Pfam" id="PF00172">
    <property type="entry name" value="Zn_clus"/>
    <property type="match status" value="1"/>
</dbReference>
<dbReference type="InterPro" id="IPR001138">
    <property type="entry name" value="Zn2Cys6_DnaBD"/>
</dbReference>
<proteinExistence type="predicted"/>
<keyword evidence="5" id="KW-0539">Nucleus</keyword>
<evidence type="ECO:0000256" key="3">
    <source>
        <dbReference type="ARBA" id="ARBA00023125"/>
    </source>
</evidence>
<keyword evidence="1" id="KW-0479">Metal-binding</keyword>
<dbReference type="GO" id="GO:0003677">
    <property type="term" value="F:DNA binding"/>
    <property type="evidence" value="ECO:0007669"/>
    <property type="project" value="UniProtKB-KW"/>
</dbReference>
<dbReference type="InterPro" id="IPR036864">
    <property type="entry name" value="Zn2-C6_fun-type_DNA-bd_sf"/>
</dbReference>
<keyword evidence="2" id="KW-0805">Transcription regulation</keyword>
<dbReference type="GeneID" id="63791880"/>
<feature type="compositionally biased region" description="Basic and acidic residues" evidence="6">
    <location>
        <begin position="454"/>
        <end position="465"/>
    </location>
</feature>
<dbReference type="OrthoDB" id="4764644at2759"/>
<reference evidence="8 9" key="1">
    <citation type="journal article" date="2017" name="Biotechnol. Biofuels">
        <title>Differential beta-glucosidase expression as a function of carbon source availability in Talaromyces amestolkiae: a genomic and proteomic approach.</title>
        <authorList>
            <person name="de Eugenio L.I."/>
            <person name="Mendez-Liter J.A."/>
            <person name="Nieto-Dominguez M."/>
            <person name="Alonso L."/>
            <person name="Gil-Munoz J."/>
            <person name="Barriuso J."/>
            <person name="Prieto A."/>
            <person name="Martinez M.J."/>
        </authorList>
    </citation>
    <scope>NUCLEOTIDE SEQUENCE [LARGE SCALE GENOMIC DNA]</scope>
    <source>
        <strain evidence="8 9">CIB</strain>
    </source>
</reference>
<evidence type="ECO:0000256" key="1">
    <source>
        <dbReference type="ARBA" id="ARBA00022723"/>
    </source>
</evidence>
<evidence type="ECO:0000256" key="4">
    <source>
        <dbReference type="ARBA" id="ARBA00023163"/>
    </source>
</evidence>
<dbReference type="PANTHER" id="PTHR46910">
    <property type="entry name" value="TRANSCRIPTION FACTOR PDR1"/>
    <property type="match status" value="1"/>
</dbReference>
<keyword evidence="4" id="KW-0804">Transcription</keyword>
<dbReference type="CDD" id="cd12148">
    <property type="entry name" value="fungal_TF_MHR"/>
    <property type="match status" value="1"/>
</dbReference>
<dbReference type="SMART" id="SM00066">
    <property type="entry name" value="GAL4"/>
    <property type="match status" value="1"/>
</dbReference>
<dbReference type="Pfam" id="PF04082">
    <property type="entry name" value="Fungal_trans"/>
    <property type="match status" value="1"/>
</dbReference>
<dbReference type="Gene3D" id="4.10.240.10">
    <property type="entry name" value="Zn(2)-C6 fungal-type DNA-binding domain"/>
    <property type="match status" value="1"/>
</dbReference>
<dbReference type="STRING" id="1196081.A0A364KT26"/>
<evidence type="ECO:0000259" key="7">
    <source>
        <dbReference type="PROSITE" id="PS50048"/>
    </source>
</evidence>
<evidence type="ECO:0000256" key="6">
    <source>
        <dbReference type="SAM" id="MobiDB-lite"/>
    </source>
</evidence>
<dbReference type="GO" id="GO:0000981">
    <property type="term" value="F:DNA-binding transcription factor activity, RNA polymerase II-specific"/>
    <property type="evidence" value="ECO:0007669"/>
    <property type="project" value="InterPro"/>
</dbReference>
<gene>
    <name evidence="8" type="ORF">BHQ10_002663</name>
</gene>
<keyword evidence="9" id="KW-1185">Reference proteome</keyword>
<evidence type="ECO:0000256" key="5">
    <source>
        <dbReference type="ARBA" id="ARBA00023242"/>
    </source>
</evidence>
<dbReference type="PANTHER" id="PTHR46910:SF38">
    <property type="entry name" value="ZN(2)-C6 FUNGAL-TYPE DOMAIN-CONTAINING PROTEIN"/>
    <property type="match status" value="1"/>
</dbReference>
<dbReference type="GO" id="GO:0008270">
    <property type="term" value="F:zinc ion binding"/>
    <property type="evidence" value="ECO:0007669"/>
    <property type="project" value="InterPro"/>
</dbReference>
<feature type="region of interest" description="Disordered" evidence="6">
    <location>
        <begin position="454"/>
        <end position="481"/>
    </location>
</feature>
<dbReference type="EMBL" id="MIKG01000004">
    <property type="protein sequence ID" value="RAO66651.1"/>
    <property type="molecule type" value="Genomic_DNA"/>
</dbReference>
<feature type="domain" description="Zn(2)-C6 fungal-type" evidence="7">
    <location>
        <begin position="11"/>
        <end position="47"/>
    </location>
</feature>
<dbReference type="InterPro" id="IPR007219">
    <property type="entry name" value="XnlR_reg_dom"/>
</dbReference>
<dbReference type="CDD" id="cd00067">
    <property type="entry name" value="GAL4"/>
    <property type="match status" value="1"/>
</dbReference>
<dbReference type="PROSITE" id="PS50048">
    <property type="entry name" value="ZN2_CY6_FUNGAL_2"/>
    <property type="match status" value="1"/>
</dbReference>
<protein>
    <recommendedName>
        <fullName evidence="7">Zn(2)-C6 fungal-type domain-containing protein</fullName>
    </recommendedName>
</protein>
<dbReference type="AlphaFoldDB" id="A0A364KT26"/>
<dbReference type="Proteomes" id="UP000249363">
    <property type="component" value="Unassembled WGS sequence"/>
</dbReference>
<dbReference type="SUPFAM" id="SSF57701">
    <property type="entry name" value="Zn2/Cys6 DNA-binding domain"/>
    <property type="match status" value="1"/>
</dbReference>
<keyword evidence="3" id="KW-0238">DNA-binding</keyword>
<accession>A0A364KT26</accession>
<sequence length="666" mass="75555">MPVKRGLVRESCDFCYRRKVKCDRLSLASQGIATCSQCALRDLECRVKDSDDARIRQRNRLISNSRNHNGGLNADTVIRNSSPRSEIIPCPAFVPETPVTHAIPSRSGQCKAQDENTTPLITPEGLPVDDTFGLSLDNMLFLDQVFLNEGSFDWSMMNNQDGISLSHEIDEQTSTTCSSALHRFQTPDNLGESSTLAAALHSYFNLAALHLPILVEDAFWQDFYSGRCSPALIYAIACRGMPFTTVENKLDLEQRYARQFRKAFLEARSAHSGNGTVRLDELEALALMINYDYEENENDDESALHSKLGTLFLTHDALILLMLQNQICDRPSSTTGLDSSPESLANAAQRRMLLYWHIYGLDAFHCLDRKQSSHIHIPNIDSDNKISNVEIRDYFDAMVSLATIAREIIQKLCTISAKRQGVDPKHVHGLYDQLHHWSKTLCPRHLRRNYQEDGELKPLDQRPQDEPAQPSSSTRTTRKQKHTHLRRAVLWALEFHCFLQIEAIVADYGIKHDEKSLLEADVLASRIEYESIRILNGMASVCRWINQYEIEDDSGHTKRHSLVDLAPNILRNICAGMCYWSAQRGIELCQRGPSELLRVRHRSTEKTDGGDMRYQIVSTYIKTASLLRDTAATAISHNQTKQVLERIDHQLVLVGRHFENLRGPNC</sequence>
<evidence type="ECO:0000256" key="2">
    <source>
        <dbReference type="ARBA" id="ARBA00023015"/>
    </source>
</evidence>
<organism evidence="8 9">
    <name type="scientific">Talaromyces amestolkiae</name>
    <dbReference type="NCBI Taxonomy" id="1196081"/>
    <lineage>
        <taxon>Eukaryota</taxon>
        <taxon>Fungi</taxon>
        <taxon>Dikarya</taxon>
        <taxon>Ascomycota</taxon>
        <taxon>Pezizomycotina</taxon>
        <taxon>Eurotiomycetes</taxon>
        <taxon>Eurotiomycetidae</taxon>
        <taxon>Eurotiales</taxon>
        <taxon>Trichocomaceae</taxon>
        <taxon>Talaromyces</taxon>
        <taxon>Talaromyces sect. Talaromyces</taxon>
    </lineage>
</organism>
<evidence type="ECO:0000313" key="9">
    <source>
        <dbReference type="Proteomes" id="UP000249363"/>
    </source>
</evidence>
<dbReference type="RefSeq" id="XP_040731168.1">
    <property type="nucleotide sequence ID" value="XM_040874834.1"/>
</dbReference>
<dbReference type="GO" id="GO:0006351">
    <property type="term" value="P:DNA-templated transcription"/>
    <property type="evidence" value="ECO:0007669"/>
    <property type="project" value="InterPro"/>
</dbReference>
<dbReference type="InterPro" id="IPR050987">
    <property type="entry name" value="AtrR-like"/>
</dbReference>
<name>A0A364KT26_TALAM</name>
<evidence type="ECO:0000313" key="8">
    <source>
        <dbReference type="EMBL" id="RAO66651.1"/>
    </source>
</evidence>